<keyword evidence="1" id="KW-0812">Transmembrane</keyword>
<gene>
    <name evidence="2" type="ORF">M0811_01493</name>
</gene>
<feature type="transmembrane region" description="Helical" evidence="1">
    <location>
        <begin position="44"/>
        <end position="65"/>
    </location>
</feature>
<dbReference type="EMBL" id="JAPDFW010000081">
    <property type="protein sequence ID" value="KAJ5072478.1"/>
    <property type="molecule type" value="Genomic_DNA"/>
</dbReference>
<proteinExistence type="predicted"/>
<dbReference type="Proteomes" id="UP001149090">
    <property type="component" value="Unassembled WGS sequence"/>
</dbReference>
<evidence type="ECO:0000313" key="2">
    <source>
        <dbReference type="EMBL" id="KAJ5072478.1"/>
    </source>
</evidence>
<evidence type="ECO:0000256" key="1">
    <source>
        <dbReference type="SAM" id="Phobius"/>
    </source>
</evidence>
<organism evidence="2 3">
    <name type="scientific">Anaeramoeba ignava</name>
    <name type="common">Anaerobic marine amoeba</name>
    <dbReference type="NCBI Taxonomy" id="1746090"/>
    <lineage>
        <taxon>Eukaryota</taxon>
        <taxon>Metamonada</taxon>
        <taxon>Anaeramoebidae</taxon>
        <taxon>Anaeramoeba</taxon>
    </lineage>
</organism>
<keyword evidence="1" id="KW-0472">Membrane</keyword>
<feature type="transmembrane region" description="Helical" evidence="1">
    <location>
        <begin position="193"/>
        <end position="213"/>
    </location>
</feature>
<name>A0A9Q0RAG9_ANAIG</name>
<feature type="transmembrane region" description="Helical" evidence="1">
    <location>
        <begin position="151"/>
        <end position="173"/>
    </location>
</feature>
<sequence length="262" mass="30734">MQSKNSKLEGIQTLMIILLVGFFINRLINSFAYPFLNSFEAKNLIGLLVIISVQTIELLICFWIWKNRENKQFEETNFGQIESILNKLAIFEQILLIIKGFYDPLILHFQAYLLTIIPFTIFVLLIVYFPKQKEPSTKTEKKWCFSHSMKFAYLVLVFVIQSIIVSFVILFSWNHTNSQMFKNFAKNAIKSGFLNWILLLFSFIIVNLFNVLATKFDEVFARKKTKKWIIILNLIISFISLFSSIPQIALFSFVISILYRFT</sequence>
<comment type="caution">
    <text evidence="2">The sequence shown here is derived from an EMBL/GenBank/DDBJ whole genome shotgun (WGS) entry which is preliminary data.</text>
</comment>
<evidence type="ECO:0000313" key="3">
    <source>
        <dbReference type="Proteomes" id="UP001149090"/>
    </source>
</evidence>
<feature type="transmembrane region" description="Helical" evidence="1">
    <location>
        <begin position="234"/>
        <end position="259"/>
    </location>
</feature>
<keyword evidence="1" id="KW-1133">Transmembrane helix</keyword>
<dbReference type="AlphaFoldDB" id="A0A9Q0RAG9"/>
<reference evidence="2" key="1">
    <citation type="submission" date="2022-10" db="EMBL/GenBank/DDBJ databases">
        <title>Novel sulphate-reducing endosymbionts in the free-living metamonad Anaeramoeba.</title>
        <authorList>
            <person name="Jerlstrom-Hultqvist J."/>
            <person name="Cepicka I."/>
            <person name="Gallot-Lavallee L."/>
            <person name="Salas-Leiva D."/>
            <person name="Curtis B.A."/>
            <person name="Zahonova K."/>
            <person name="Pipaliya S."/>
            <person name="Dacks J."/>
            <person name="Roger A.J."/>
        </authorList>
    </citation>
    <scope>NUCLEOTIDE SEQUENCE</scope>
    <source>
        <strain evidence="2">BMAN</strain>
    </source>
</reference>
<accession>A0A9Q0RAG9</accession>
<keyword evidence="3" id="KW-1185">Reference proteome</keyword>
<feature type="transmembrane region" description="Helical" evidence="1">
    <location>
        <begin position="12"/>
        <end position="32"/>
    </location>
</feature>
<feature type="transmembrane region" description="Helical" evidence="1">
    <location>
        <begin position="108"/>
        <end position="130"/>
    </location>
</feature>
<protein>
    <submittedName>
        <fullName evidence="2">Pq loop repeat protein</fullName>
    </submittedName>
</protein>